<dbReference type="GO" id="GO:0016020">
    <property type="term" value="C:membrane"/>
    <property type="evidence" value="ECO:0007669"/>
    <property type="project" value="UniProtKB-SubCell"/>
</dbReference>
<comment type="caution">
    <text evidence="6">The sequence shown here is derived from an EMBL/GenBank/DDBJ whole genome shotgun (WGS) entry which is preliminary data.</text>
</comment>
<dbReference type="SUPFAM" id="SSF161084">
    <property type="entry name" value="MAPEG domain-like"/>
    <property type="match status" value="1"/>
</dbReference>
<dbReference type="EMBL" id="VZDO01000023">
    <property type="protein sequence ID" value="KAB0676455.1"/>
    <property type="molecule type" value="Genomic_DNA"/>
</dbReference>
<dbReference type="Proteomes" id="UP000432089">
    <property type="component" value="Unassembled WGS sequence"/>
</dbReference>
<evidence type="ECO:0000313" key="6">
    <source>
        <dbReference type="EMBL" id="KAB0676455.1"/>
    </source>
</evidence>
<comment type="subcellular location">
    <subcellularLocation>
        <location evidence="1">Membrane</location>
    </subcellularLocation>
</comment>
<evidence type="ECO:0000256" key="4">
    <source>
        <dbReference type="ARBA" id="ARBA00023136"/>
    </source>
</evidence>
<keyword evidence="2 5" id="KW-0812">Transmembrane</keyword>
<organism evidence="6 7">
    <name type="scientific">Plantimonas leprariae</name>
    <dbReference type="NCBI Taxonomy" id="2615207"/>
    <lineage>
        <taxon>Bacteria</taxon>
        <taxon>Pseudomonadati</taxon>
        <taxon>Pseudomonadota</taxon>
        <taxon>Alphaproteobacteria</taxon>
        <taxon>Hyphomicrobiales</taxon>
        <taxon>Aurantimonadaceae</taxon>
        <taxon>Plantimonas</taxon>
    </lineage>
</organism>
<keyword evidence="7" id="KW-1185">Reference proteome</keyword>
<dbReference type="Gene3D" id="1.20.120.550">
    <property type="entry name" value="Membrane associated eicosanoid/glutathione metabolism-like domain"/>
    <property type="match status" value="1"/>
</dbReference>
<gene>
    <name evidence="6" type="ORF">F6X38_21285</name>
</gene>
<evidence type="ECO:0000313" key="7">
    <source>
        <dbReference type="Proteomes" id="UP000432089"/>
    </source>
</evidence>
<evidence type="ECO:0000256" key="5">
    <source>
        <dbReference type="SAM" id="Phobius"/>
    </source>
</evidence>
<evidence type="ECO:0008006" key="8">
    <source>
        <dbReference type="Google" id="ProtNLM"/>
    </source>
</evidence>
<dbReference type="InterPro" id="IPR023352">
    <property type="entry name" value="MAPEG-like_dom_sf"/>
</dbReference>
<name>A0A7V7PKN1_9HYPH</name>
<feature type="transmembrane region" description="Helical" evidence="5">
    <location>
        <begin position="6"/>
        <end position="24"/>
    </location>
</feature>
<evidence type="ECO:0000256" key="2">
    <source>
        <dbReference type="ARBA" id="ARBA00022692"/>
    </source>
</evidence>
<keyword evidence="4 5" id="KW-0472">Membrane</keyword>
<accession>A0A7V7PKN1</accession>
<proteinExistence type="predicted"/>
<keyword evidence="3 5" id="KW-1133">Transmembrane helix</keyword>
<protein>
    <recommendedName>
        <fullName evidence="8">MAPEG family protein</fullName>
    </recommendedName>
</protein>
<dbReference type="InterPro" id="IPR001129">
    <property type="entry name" value="Membr-assoc_MAPEG"/>
</dbReference>
<evidence type="ECO:0000256" key="3">
    <source>
        <dbReference type="ARBA" id="ARBA00022989"/>
    </source>
</evidence>
<dbReference type="Pfam" id="PF01124">
    <property type="entry name" value="MAPEG"/>
    <property type="match status" value="1"/>
</dbReference>
<sequence>MGNLAIFWPMVAQAFLTFAAYFVLLSRRRTAVRGGGASLDTFRTAGTEPADSASASRNVANQFELPVLFHAVCLALYVTNGASWLAVALAWIFVVCRLVHAFVHLGSNAVAQRFQAFVAGFVVLFVLWILFALHLLGVA</sequence>
<dbReference type="AlphaFoldDB" id="A0A7V7PKN1"/>
<reference evidence="6 7" key="1">
    <citation type="submission" date="2019-09" db="EMBL/GenBank/DDBJ databases">
        <title>YIM 132180 draft genome.</title>
        <authorList>
            <person name="Zhang K."/>
        </authorList>
    </citation>
    <scope>NUCLEOTIDE SEQUENCE [LARGE SCALE GENOMIC DNA]</scope>
    <source>
        <strain evidence="6 7">YIM 132180</strain>
    </source>
</reference>
<evidence type="ECO:0000256" key="1">
    <source>
        <dbReference type="ARBA" id="ARBA00004370"/>
    </source>
</evidence>
<feature type="transmembrane region" description="Helical" evidence="5">
    <location>
        <begin position="114"/>
        <end position="136"/>
    </location>
</feature>